<protein>
    <submittedName>
        <fullName evidence="2">Uncharacterized protein</fullName>
    </submittedName>
</protein>
<feature type="compositionally biased region" description="Acidic residues" evidence="1">
    <location>
        <begin position="485"/>
        <end position="500"/>
    </location>
</feature>
<proteinExistence type="predicted"/>
<feature type="compositionally biased region" description="Acidic residues" evidence="1">
    <location>
        <begin position="738"/>
        <end position="753"/>
    </location>
</feature>
<feature type="compositionally biased region" description="Acidic residues" evidence="1">
    <location>
        <begin position="371"/>
        <end position="382"/>
    </location>
</feature>
<dbReference type="Proteomes" id="UP000308549">
    <property type="component" value="Unassembled WGS sequence"/>
</dbReference>
<dbReference type="EMBL" id="NAJL01000001">
    <property type="protein sequence ID" value="TKA34359.1"/>
    <property type="molecule type" value="Genomic_DNA"/>
</dbReference>
<feature type="compositionally biased region" description="Low complexity" evidence="1">
    <location>
        <begin position="637"/>
        <end position="648"/>
    </location>
</feature>
<feature type="compositionally biased region" description="Basic and acidic residues" evidence="1">
    <location>
        <begin position="71"/>
        <end position="91"/>
    </location>
</feature>
<dbReference type="AlphaFoldDB" id="A0A4V5N8K5"/>
<feature type="compositionally biased region" description="Basic residues" evidence="1">
    <location>
        <begin position="427"/>
        <end position="438"/>
    </location>
</feature>
<sequence>MSSSSLSPDPITLPSSPLTAHSTRRHSQLKPLAPRSPNPTTTTTSPQKSSFLLDTPGRINAGNSSPWRIRVTVEAEPRERSGSPVKMEKQARTRMVPLREGSTSPGKKVGRKSTPAKRVLVEDGEVEVKRPARKRRGTPMRRPHVRTEQAQDEDVGNAHDDLGTEKAEDRYEEHAARARVRPSHFVSHPSSSSASSATKRKSLSNLHLHPDSTFRSTRLSQAREELDDALQDALGYSDGVHNAEEGGDQGENTVSMNEDFTMISVETLKSMREGESLLSLRGEEKEVSFMDSSPPKQMLYSSGVGEKEGEGVTYPTLPPSVEQSTGQIATYDAMSWQPTGPARTVQAGPTTKDVDARLGAQQQTDHHENNADDDAADDDIWAEEASRELEDEAPPQPRQSQQQRAQDRGAEAPNALSGPRDEVPRPPRGKIPRTWRRKSGADFLYSDSPAREGIAGVEEGQGSRGSRGSKGSGGSGGVLTPPSSGEEEREEAEETGQEVDETQRHDCNDDDDDGNGNADLDFTLPDAAATGLHQSSPAAIHHRQASVTIAPPPSNSLASHGSSTLEDDTGIFWRRKASRGEQRKPARELGSRRLRLGPQKKRAMDLSELLGLEKSSPAKADIGGSGSVRRDGEVKGLKTGLLRSSKGLGSPGGGKTGSQSAATSRPVARGGEENDEVDSSEEDVGESFESKASDQRQLLAENYARRRSSHLQYAARPRHENEENEGDQRDSASYQQQSEEEGEEEEDGEEAEGEVLTPLQHDQDPSTFRSYEEHLNLDSPTKVRVNFDSPLSSYEEDIREEEKNEEESQERQEESTNPSSLLAPRKAYAPLFASSKPLRTTRRSAPEALTKPPTNPPNLIMRLSNILWSTLIRPTGSPEVLPPTQTPYPTCLRARLRTRYGVLPSTHPWTLAHMRTLHRMLNSSLTKPDTLIPSPSNNRNNKTQILPAHLAELVGKPQISTTGFPYVFSAQHACVLAAFAQILVDRGVVEAMERGEVEGLGDNMAGVLRGLYGGRDGVERVWEAGVGEGRGMLGWGFLIGALGDCVREVE</sequence>
<keyword evidence="3" id="KW-1185">Reference proteome</keyword>
<dbReference type="OrthoDB" id="3946221at2759"/>
<feature type="compositionally biased region" description="Polar residues" evidence="1">
    <location>
        <begin position="555"/>
        <end position="564"/>
    </location>
</feature>
<name>A0A4V5N8K5_9PEZI</name>
<feature type="compositionally biased region" description="Basic residues" evidence="1">
    <location>
        <begin position="592"/>
        <end position="601"/>
    </location>
</feature>
<organism evidence="2 3">
    <name type="scientific">Salinomyces thailandicus</name>
    <dbReference type="NCBI Taxonomy" id="706561"/>
    <lineage>
        <taxon>Eukaryota</taxon>
        <taxon>Fungi</taxon>
        <taxon>Dikarya</taxon>
        <taxon>Ascomycota</taxon>
        <taxon>Pezizomycotina</taxon>
        <taxon>Dothideomycetes</taxon>
        <taxon>Dothideomycetidae</taxon>
        <taxon>Mycosphaerellales</taxon>
        <taxon>Teratosphaeriaceae</taxon>
        <taxon>Salinomyces</taxon>
    </lineage>
</organism>
<feature type="compositionally biased region" description="Basic and acidic residues" evidence="1">
    <location>
        <begin position="578"/>
        <end position="591"/>
    </location>
</feature>
<feature type="compositionally biased region" description="Gly residues" evidence="1">
    <location>
        <begin position="462"/>
        <end position="477"/>
    </location>
</feature>
<reference evidence="2 3" key="1">
    <citation type="submission" date="2017-03" db="EMBL/GenBank/DDBJ databases">
        <title>Genomes of endolithic fungi from Antarctica.</title>
        <authorList>
            <person name="Coleine C."/>
            <person name="Masonjones S."/>
            <person name="Stajich J.E."/>
        </authorList>
    </citation>
    <scope>NUCLEOTIDE SEQUENCE [LARGE SCALE GENOMIC DNA]</scope>
    <source>
        <strain evidence="2 3">CCFEE 6315</strain>
    </source>
</reference>
<feature type="region of interest" description="Disordered" evidence="1">
    <location>
        <begin position="837"/>
        <end position="857"/>
    </location>
</feature>
<feature type="compositionally biased region" description="Polar residues" evidence="1">
    <location>
        <begin position="1"/>
        <end position="21"/>
    </location>
</feature>
<evidence type="ECO:0000313" key="3">
    <source>
        <dbReference type="Proteomes" id="UP000308549"/>
    </source>
</evidence>
<comment type="caution">
    <text evidence="2">The sequence shown here is derived from an EMBL/GenBank/DDBJ whole genome shotgun (WGS) entry which is preliminary data.</text>
</comment>
<feature type="compositionally biased region" description="Acidic residues" evidence="1">
    <location>
        <begin position="794"/>
        <end position="808"/>
    </location>
</feature>
<feature type="compositionally biased region" description="Low complexity" evidence="1">
    <location>
        <begin position="38"/>
        <end position="50"/>
    </location>
</feature>
<gene>
    <name evidence="2" type="ORF">B0A50_00341</name>
</gene>
<accession>A0A4V5N8K5</accession>
<feature type="region of interest" description="Disordered" evidence="1">
    <location>
        <begin position="283"/>
        <end position="822"/>
    </location>
</feature>
<feature type="compositionally biased region" description="Acidic residues" evidence="1">
    <location>
        <begin position="673"/>
        <end position="686"/>
    </location>
</feature>
<feature type="compositionally biased region" description="Basic residues" evidence="1">
    <location>
        <begin position="131"/>
        <end position="144"/>
    </location>
</feature>
<feature type="region of interest" description="Disordered" evidence="1">
    <location>
        <begin position="1"/>
        <end position="256"/>
    </location>
</feature>
<feature type="compositionally biased region" description="Low complexity" evidence="1">
    <location>
        <begin position="183"/>
        <end position="197"/>
    </location>
</feature>
<evidence type="ECO:0000313" key="2">
    <source>
        <dbReference type="EMBL" id="TKA34359.1"/>
    </source>
</evidence>
<feature type="compositionally biased region" description="Basic and acidic residues" evidence="1">
    <location>
        <begin position="717"/>
        <end position="730"/>
    </location>
</feature>
<evidence type="ECO:0000256" key="1">
    <source>
        <dbReference type="SAM" id="MobiDB-lite"/>
    </source>
</evidence>
<feature type="compositionally biased region" description="Basic and acidic residues" evidence="1">
    <location>
        <begin position="156"/>
        <end position="176"/>
    </location>
</feature>